<dbReference type="PANTHER" id="PTHR30461">
    <property type="entry name" value="DNA-INVERTASE FROM LAMBDOID PROPHAGE"/>
    <property type="match status" value="1"/>
</dbReference>
<dbReference type="InterPro" id="IPR006119">
    <property type="entry name" value="Resolv_N"/>
</dbReference>
<gene>
    <name evidence="6" type="ORF">IRZ65_05425</name>
</gene>
<keyword evidence="2" id="KW-0238">DNA-binding</keyword>
<sequence length="234" mass="25964">MKVVGYIRVSTKKQGESGLGLDAQQLYLDMACKQNGWELLETFQDEVSGAISPMDRPALKKALEACKKHKAVLLVAKLDRLSRSVLHIAQLMETVDFKVCTMPHADKFQLHLYAALAEQERDFISQRTKEALASLKRNAEGGNTEAQVKVQNRAEKLALGHKTGLPAAHKQRAINADSRAKELEDSLRACLQRGLNTYQGIADCLNNKGITTSRGSAFAPMTVKRVMERLQLTF</sequence>
<evidence type="ECO:0000313" key="6">
    <source>
        <dbReference type="EMBL" id="MBF8640114.1"/>
    </source>
</evidence>
<evidence type="ECO:0000259" key="5">
    <source>
        <dbReference type="PROSITE" id="PS51736"/>
    </source>
</evidence>
<accession>A0ABS0FIF3</accession>
<dbReference type="SMART" id="SM00857">
    <property type="entry name" value="Resolvase"/>
    <property type="match status" value="1"/>
</dbReference>
<comment type="caution">
    <text evidence="6">The sequence shown here is derived from an EMBL/GenBank/DDBJ whole genome shotgun (WGS) entry which is preliminary data.</text>
</comment>
<evidence type="ECO:0000256" key="4">
    <source>
        <dbReference type="PROSITE-ProRule" id="PRU10137"/>
    </source>
</evidence>
<feature type="active site" description="O-(5'-phospho-DNA)-serine intermediate" evidence="4">
    <location>
        <position position="10"/>
    </location>
</feature>
<evidence type="ECO:0000256" key="3">
    <source>
        <dbReference type="ARBA" id="ARBA00023172"/>
    </source>
</evidence>
<protein>
    <submittedName>
        <fullName evidence="6">Recombinase family protein</fullName>
    </submittedName>
</protein>
<reference evidence="6 7" key="1">
    <citation type="submission" date="2020-10" db="EMBL/GenBank/DDBJ databases">
        <title>Genome sequences of Pseudomonas isolates.</title>
        <authorList>
            <person name="Wessels L."/>
            <person name="Reich F."/>
            <person name="Hammerl J."/>
        </authorList>
    </citation>
    <scope>NUCLEOTIDE SEQUENCE [LARGE SCALE GENOMIC DNA]</scope>
    <source>
        <strain evidence="6 7">20-MO00624-0</strain>
    </source>
</reference>
<dbReference type="SUPFAM" id="SSF53041">
    <property type="entry name" value="Resolvase-like"/>
    <property type="match status" value="1"/>
</dbReference>
<evidence type="ECO:0000313" key="7">
    <source>
        <dbReference type="Proteomes" id="UP000626180"/>
    </source>
</evidence>
<dbReference type="InterPro" id="IPR036162">
    <property type="entry name" value="Resolvase-like_N_sf"/>
</dbReference>
<dbReference type="InterPro" id="IPR050639">
    <property type="entry name" value="SSR_resolvase"/>
</dbReference>
<dbReference type="EMBL" id="JADMCD010000002">
    <property type="protein sequence ID" value="MBF8640114.1"/>
    <property type="molecule type" value="Genomic_DNA"/>
</dbReference>
<dbReference type="CDD" id="cd00338">
    <property type="entry name" value="Ser_Recombinase"/>
    <property type="match status" value="1"/>
</dbReference>
<organism evidence="6 7">
    <name type="scientific">Pseudomonas luteola</name>
    <dbReference type="NCBI Taxonomy" id="47886"/>
    <lineage>
        <taxon>Bacteria</taxon>
        <taxon>Pseudomonadati</taxon>
        <taxon>Pseudomonadota</taxon>
        <taxon>Gammaproteobacteria</taxon>
        <taxon>Pseudomonadales</taxon>
        <taxon>Pseudomonadaceae</taxon>
        <taxon>Pseudomonas</taxon>
    </lineage>
</organism>
<dbReference type="PROSITE" id="PS51736">
    <property type="entry name" value="RECOMBINASES_3"/>
    <property type="match status" value="1"/>
</dbReference>
<proteinExistence type="predicted"/>
<keyword evidence="3" id="KW-0233">DNA recombination</keyword>
<keyword evidence="7" id="KW-1185">Reference proteome</keyword>
<keyword evidence="1" id="KW-0229">DNA integration</keyword>
<feature type="domain" description="Resolvase/invertase-type recombinase catalytic" evidence="5">
    <location>
        <begin position="2"/>
        <end position="139"/>
    </location>
</feature>
<dbReference type="Gene3D" id="3.40.50.1390">
    <property type="entry name" value="Resolvase, N-terminal catalytic domain"/>
    <property type="match status" value="1"/>
</dbReference>
<evidence type="ECO:0000256" key="1">
    <source>
        <dbReference type="ARBA" id="ARBA00022908"/>
    </source>
</evidence>
<dbReference type="Proteomes" id="UP000626180">
    <property type="component" value="Unassembled WGS sequence"/>
</dbReference>
<dbReference type="RefSeq" id="WP_196122074.1">
    <property type="nucleotide sequence ID" value="NZ_JADMCD010000002.1"/>
</dbReference>
<dbReference type="InterPro" id="IPR006118">
    <property type="entry name" value="Recombinase_CS"/>
</dbReference>
<dbReference type="Pfam" id="PF00239">
    <property type="entry name" value="Resolvase"/>
    <property type="match status" value="1"/>
</dbReference>
<name>A0ABS0FIF3_PSELU</name>
<dbReference type="PROSITE" id="PS00397">
    <property type="entry name" value="RECOMBINASES_1"/>
    <property type="match status" value="1"/>
</dbReference>
<evidence type="ECO:0000256" key="2">
    <source>
        <dbReference type="ARBA" id="ARBA00023125"/>
    </source>
</evidence>
<dbReference type="PANTHER" id="PTHR30461:SF2">
    <property type="entry name" value="SERINE RECOMBINASE PINE-RELATED"/>
    <property type="match status" value="1"/>
</dbReference>